<feature type="transmembrane region" description="Helical" evidence="1">
    <location>
        <begin position="6"/>
        <end position="21"/>
    </location>
</feature>
<keyword evidence="1" id="KW-1133">Transmembrane helix</keyword>
<proteinExistence type="predicted"/>
<keyword evidence="1" id="KW-0812">Transmembrane</keyword>
<dbReference type="AlphaFoldDB" id="A0A544TQ72"/>
<accession>A0A544TQ72</accession>
<protein>
    <recommendedName>
        <fullName evidence="4">Resolvase HTH domain-containing protein</fullName>
    </recommendedName>
</protein>
<dbReference type="EMBL" id="VDGI01000012">
    <property type="protein sequence ID" value="TQR19545.1"/>
    <property type="molecule type" value="Genomic_DNA"/>
</dbReference>
<dbReference type="OrthoDB" id="2454584at2"/>
<evidence type="ECO:0000313" key="2">
    <source>
        <dbReference type="EMBL" id="TQR19545.1"/>
    </source>
</evidence>
<keyword evidence="1" id="KW-0472">Membrane</keyword>
<keyword evidence="3" id="KW-1185">Reference proteome</keyword>
<sequence length="117" mass="13258">MDFSNIIMIIGILLIIVSFFFKDSSKKMESEVEDLSFSFYQETSALKRRLKVVEEELLIEGNKIALPKKQKPKPAIHEIIKNQVLELHKQGYSISEISKRSSLTMEEVKSVIGGGKG</sequence>
<gene>
    <name evidence="2" type="ORF">FG384_11470</name>
</gene>
<evidence type="ECO:0008006" key="4">
    <source>
        <dbReference type="Google" id="ProtNLM"/>
    </source>
</evidence>
<evidence type="ECO:0000313" key="3">
    <source>
        <dbReference type="Proteomes" id="UP000316626"/>
    </source>
</evidence>
<evidence type="ECO:0000256" key="1">
    <source>
        <dbReference type="SAM" id="Phobius"/>
    </source>
</evidence>
<dbReference type="RefSeq" id="WP_142642740.1">
    <property type="nucleotide sequence ID" value="NZ_VDGI01000012.1"/>
</dbReference>
<dbReference type="Proteomes" id="UP000316626">
    <property type="component" value="Unassembled WGS sequence"/>
</dbReference>
<name>A0A544TQ72_9BACI</name>
<organism evidence="2 3">
    <name type="scientific">Psychrobacillus vulpis</name>
    <dbReference type="NCBI Taxonomy" id="2325572"/>
    <lineage>
        <taxon>Bacteria</taxon>
        <taxon>Bacillati</taxon>
        <taxon>Bacillota</taxon>
        <taxon>Bacilli</taxon>
        <taxon>Bacillales</taxon>
        <taxon>Bacillaceae</taxon>
        <taxon>Psychrobacillus</taxon>
    </lineage>
</organism>
<comment type="caution">
    <text evidence="2">The sequence shown here is derived from an EMBL/GenBank/DDBJ whole genome shotgun (WGS) entry which is preliminary data.</text>
</comment>
<reference evidence="2 3" key="1">
    <citation type="submission" date="2019-06" db="EMBL/GenBank/DDBJ databases">
        <title>Psychrobacillus vulpis sp. nov., a new species isolated from feces of a red fox that inhabits in The Tablas de Daimiel Natural Park, Albacete, Spain.</title>
        <authorList>
            <person name="Rodriguez M."/>
            <person name="Reina J.C."/>
            <person name="Bejar V."/>
            <person name="Llamas I."/>
        </authorList>
    </citation>
    <scope>NUCLEOTIDE SEQUENCE [LARGE SCALE GENOMIC DNA]</scope>
    <source>
        <strain evidence="2 3">Z8</strain>
    </source>
</reference>